<sequence>MNDTKVDTKVVLCGLWITTLFVFAYVDIFGFFRADVINGVLAGEMAGTGFAIDQTFLVLTTLYIAVASLMIVVSLLAPARINRIANLVVSLIYILTVAATLIGESWLYYIAGTLIEVAFLLTIARVAWTWPREAGGNAR</sequence>
<dbReference type="EMBL" id="JAMYJR010000023">
    <property type="protein sequence ID" value="MCO8273248.1"/>
    <property type="molecule type" value="Genomic_DNA"/>
</dbReference>
<keyword evidence="1" id="KW-0812">Transmembrane</keyword>
<evidence type="ECO:0000313" key="3">
    <source>
        <dbReference type="Proteomes" id="UP001523369"/>
    </source>
</evidence>
<dbReference type="Proteomes" id="UP001523369">
    <property type="component" value="Unassembled WGS sequence"/>
</dbReference>
<feature type="transmembrane region" description="Helical" evidence="1">
    <location>
        <begin position="54"/>
        <end position="77"/>
    </location>
</feature>
<keyword evidence="3" id="KW-1185">Reference proteome</keyword>
<evidence type="ECO:0000313" key="2">
    <source>
        <dbReference type="EMBL" id="MCO8273248.1"/>
    </source>
</evidence>
<dbReference type="RefSeq" id="WP_253239324.1">
    <property type="nucleotide sequence ID" value="NZ_JAMYJR010000023.1"/>
</dbReference>
<dbReference type="InterPro" id="IPR046289">
    <property type="entry name" value="DUF6326"/>
</dbReference>
<protein>
    <submittedName>
        <fullName evidence="2">DUF6326 family protein</fullName>
    </submittedName>
</protein>
<evidence type="ECO:0000256" key="1">
    <source>
        <dbReference type="SAM" id="Phobius"/>
    </source>
</evidence>
<comment type="caution">
    <text evidence="2">The sequence shown here is derived from an EMBL/GenBank/DDBJ whole genome shotgun (WGS) entry which is preliminary data.</text>
</comment>
<gene>
    <name evidence="2" type="ORF">M1L60_21890</name>
</gene>
<organism evidence="2 3">
    <name type="scientific">Paractinoplanes aksuensis</name>
    <dbReference type="NCBI Taxonomy" id="2939490"/>
    <lineage>
        <taxon>Bacteria</taxon>
        <taxon>Bacillati</taxon>
        <taxon>Actinomycetota</taxon>
        <taxon>Actinomycetes</taxon>
        <taxon>Micromonosporales</taxon>
        <taxon>Micromonosporaceae</taxon>
        <taxon>Paractinoplanes</taxon>
    </lineage>
</organism>
<reference evidence="2 3" key="1">
    <citation type="submission" date="2022-06" db="EMBL/GenBank/DDBJ databases">
        <title>New Species of the Genus Actinoplanes, ActinopZanes ferrugineus.</title>
        <authorList>
            <person name="Ding P."/>
        </authorList>
    </citation>
    <scope>NUCLEOTIDE SEQUENCE [LARGE SCALE GENOMIC DNA]</scope>
    <source>
        <strain evidence="2 3">TRM88003</strain>
    </source>
</reference>
<dbReference type="Pfam" id="PF19851">
    <property type="entry name" value="DUF6326"/>
    <property type="match status" value="1"/>
</dbReference>
<feature type="transmembrane region" description="Helical" evidence="1">
    <location>
        <begin position="84"/>
        <end position="102"/>
    </location>
</feature>
<feature type="transmembrane region" description="Helical" evidence="1">
    <location>
        <begin position="108"/>
        <end position="130"/>
    </location>
</feature>
<feature type="transmembrane region" description="Helical" evidence="1">
    <location>
        <begin position="12"/>
        <end position="34"/>
    </location>
</feature>
<accession>A0ABT1DQX4</accession>
<proteinExistence type="predicted"/>
<keyword evidence="1" id="KW-1133">Transmembrane helix</keyword>
<keyword evidence="1" id="KW-0472">Membrane</keyword>
<name>A0ABT1DQX4_9ACTN</name>